<dbReference type="EC" id="6.5.1.8" evidence="2"/>
<evidence type="ECO:0000256" key="2">
    <source>
        <dbReference type="ARBA" id="ARBA00012726"/>
    </source>
</evidence>
<keyword evidence="8" id="KW-0464">Manganese</keyword>
<feature type="region of interest" description="Disordered" evidence="10">
    <location>
        <begin position="1"/>
        <end position="44"/>
    </location>
</feature>
<dbReference type="Gene3D" id="3.90.1860.10">
    <property type="entry name" value="tRNA-splicing ligase RtcB"/>
    <property type="match status" value="1"/>
</dbReference>
<dbReference type="InterPro" id="IPR036025">
    <property type="entry name" value="RtcB-like_sf"/>
</dbReference>
<evidence type="ECO:0000256" key="9">
    <source>
        <dbReference type="ARBA" id="ARBA00047746"/>
    </source>
</evidence>
<sequence>MSSRWRPDPASGSKLVRSDEEPFRLRAGPPTVGPAARRSGEGKELAERHIYEAKGLEHNLGLPDRDLAVFLSGTPQMEAYLRDLYWAQEYAARNRAVMDGPCGRRCRNTTTGRISVA</sequence>
<accession>A0A853C0Q9</accession>
<dbReference type="SUPFAM" id="SSF103365">
    <property type="entry name" value="Hypothetical protein PH1602"/>
    <property type="match status" value="1"/>
</dbReference>
<evidence type="ECO:0000256" key="10">
    <source>
        <dbReference type="SAM" id="MobiDB-lite"/>
    </source>
</evidence>
<dbReference type="InterPro" id="IPR001233">
    <property type="entry name" value="RtcB"/>
</dbReference>
<keyword evidence="6" id="KW-0692">RNA repair</keyword>
<keyword evidence="12" id="KW-1185">Reference proteome</keyword>
<dbReference type="RefSeq" id="WP_218910134.1">
    <property type="nucleotide sequence ID" value="NZ_JACCFP010000001.1"/>
</dbReference>
<evidence type="ECO:0000256" key="8">
    <source>
        <dbReference type="ARBA" id="ARBA00023211"/>
    </source>
</evidence>
<evidence type="ECO:0000256" key="6">
    <source>
        <dbReference type="ARBA" id="ARBA00022800"/>
    </source>
</evidence>
<reference evidence="11 12" key="1">
    <citation type="submission" date="2020-07" db="EMBL/GenBank/DDBJ databases">
        <title>Sequencing the genomes of 1000 actinobacteria strains.</title>
        <authorList>
            <person name="Klenk H.-P."/>
        </authorList>
    </citation>
    <scope>NUCLEOTIDE SEQUENCE [LARGE SCALE GENOMIC DNA]</scope>
    <source>
        <strain evidence="11 12">DSM 103833</strain>
    </source>
</reference>
<dbReference type="GO" id="GO:0006396">
    <property type="term" value="P:RNA processing"/>
    <property type="evidence" value="ECO:0007669"/>
    <property type="project" value="InterPro"/>
</dbReference>
<dbReference type="GO" id="GO:0005525">
    <property type="term" value="F:GTP binding"/>
    <property type="evidence" value="ECO:0007669"/>
    <property type="project" value="UniProtKB-KW"/>
</dbReference>
<dbReference type="GO" id="GO:0046872">
    <property type="term" value="F:metal ion binding"/>
    <property type="evidence" value="ECO:0007669"/>
    <property type="project" value="UniProtKB-KW"/>
</dbReference>
<gene>
    <name evidence="11" type="ORF">HNR19_000641</name>
</gene>
<evidence type="ECO:0000256" key="1">
    <source>
        <dbReference type="ARBA" id="ARBA00001936"/>
    </source>
</evidence>
<dbReference type="Pfam" id="PF01139">
    <property type="entry name" value="RtcB"/>
    <property type="match status" value="1"/>
</dbReference>
<evidence type="ECO:0000313" key="11">
    <source>
        <dbReference type="EMBL" id="NYI99942.1"/>
    </source>
</evidence>
<evidence type="ECO:0000256" key="4">
    <source>
        <dbReference type="ARBA" id="ARBA00022723"/>
    </source>
</evidence>
<evidence type="ECO:0000256" key="5">
    <source>
        <dbReference type="ARBA" id="ARBA00022741"/>
    </source>
</evidence>
<evidence type="ECO:0000256" key="3">
    <source>
        <dbReference type="ARBA" id="ARBA00022598"/>
    </source>
</evidence>
<name>A0A853C0Q9_9ACTN</name>
<organism evidence="11 12">
    <name type="scientific">Nocardioides thalensis</name>
    <dbReference type="NCBI Taxonomy" id="1914755"/>
    <lineage>
        <taxon>Bacteria</taxon>
        <taxon>Bacillati</taxon>
        <taxon>Actinomycetota</taxon>
        <taxon>Actinomycetes</taxon>
        <taxon>Propionibacteriales</taxon>
        <taxon>Nocardioidaceae</taxon>
        <taxon>Nocardioides</taxon>
    </lineage>
</organism>
<evidence type="ECO:0000256" key="7">
    <source>
        <dbReference type="ARBA" id="ARBA00023134"/>
    </source>
</evidence>
<keyword evidence="4" id="KW-0479">Metal-binding</keyword>
<protein>
    <recommendedName>
        <fullName evidence="2">3'-phosphate/5'-hydroxy nucleic acid ligase</fullName>
        <ecNumber evidence="2">6.5.1.8</ecNumber>
    </recommendedName>
</protein>
<dbReference type="AlphaFoldDB" id="A0A853C0Q9"/>
<comment type="cofactor">
    <cofactor evidence="1">
        <name>Mn(2+)</name>
        <dbReference type="ChEBI" id="CHEBI:29035"/>
    </cofactor>
</comment>
<evidence type="ECO:0000313" key="12">
    <source>
        <dbReference type="Proteomes" id="UP000530424"/>
    </source>
</evidence>
<keyword evidence="5" id="KW-0547">Nucleotide-binding</keyword>
<dbReference type="EMBL" id="JACCFP010000001">
    <property type="protein sequence ID" value="NYI99942.1"/>
    <property type="molecule type" value="Genomic_DNA"/>
</dbReference>
<dbReference type="GO" id="GO:0170057">
    <property type="term" value="F:RNA ligase (GTP) activity"/>
    <property type="evidence" value="ECO:0007669"/>
    <property type="project" value="UniProtKB-EC"/>
</dbReference>
<keyword evidence="3 11" id="KW-0436">Ligase</keyword>
<dbReference type="Proteomes" id="UP000530424">
    <property type="component" value="Unassembled WGS sequence"/>
</dbReference>
<keyword evidence="7" id="KW-0342">GTP-binding</keyword>
<comment type="catalytic activity">
    <reaction evidence="9">
        <text>a 3'-end 3'-phospho-ribonucleotide-RNA + a 5'-end dephospho-ribonucleoside-RNA + GTP = a ribonucleotidyl-ribonucleotide-RNA + GMP + diphosphate</text>
        <dbReference type="Rhea" id="RHEA:68076"/>
        <dbReference type="Rhea" id="RHEA-COMP:10463"/>
        <dbReference type="Rhea" id="RHEA-COMP:13936"/>
        <dbReference type="Rhea" id="RHEA-COMP:17355"/>
        <dbReference type="ChEBI" id="CHEBI:33019"/>
        <dbReference type="ChEBI" id="CHEBI:37565"/>
        <dbReference type="ChEBI" id="CHEBI:58115"/>
        <dbReference type="ChEBI" id="CHEBI:83062"/>
        <dbReference type="ChEBI" id="CHEBI:138284"/>
        <dbReference type="ChEBI" id="CHEBI:173118"/>
        <dbReference type="EC" id="6.5.1.8"/>
    </reaction>
</comment>
<dbReference type="GO" id="GO:0042245">
    <property type="term" value="P:RNA repair"/>
    <property type="evidence" value="ECO:0007669"/>
    <property type="project" value="UniProtKB-KW"/>
</dbReference>
<comment type="caution">
    <text evidence="11">The sequence shown here is derived from an EMBL/GenBank/DDBJ whole genome shotgun (WGS) entry which is preliminary data.</text>
</comment>
<proteinExistence type="predicted"/>